<dbReference type="FunFam" id="3.40.1190.10:FF:000004">
    <property type="entry name" value="Dihydrofolate synthase/folylpolyglutamate synthase"/>
    <property type="match status" value="1"/>
</dbReference>
<evidence type="ECO:0000256" key="18">
    <source>
        <dbReference type="PIRNR" id="PIRNR001563"/>
    </source>
</evidence>
<feature type="domain" description="Mur ligase C-terminal" evidence="19">
    <location>
        <begin position="302"/>
        <end position="426"/>
    </location>
</feature>
<dbReference type="SUPFAM" id="SSF53623">
    <property type="entry name" value="MurD-like peptide ligases, catalytic domain"/>
    <property type="match status" value="1"/>
</dbReference>
<evidence type="ECO:0000259" key="19">
    <source>
        <dbReference type="Pfam" id="PF02875"/>
    </source>
</evidence>
<dbReference type="InterPro" id="IPR036565">
    <property type="entry name" value="Mur-like_cat_sf"/>
</dbReference>
<comment type="catalytic activity">
    <reaction evidence="16">
        <text>(6S)-5,6,7,8-tetrahydrofolyl-(gamma-L-Glu)(n) + L-glutamate + ATP = (6S)-5,6,7,8-tetrahydrofolyl-(gamma-L-Glu)(n+1) + ADP + phosphate + H(+)</text>
        <dbReference type="Rhea" id="RHEA:10580"/>
        <dbReference type="Rhea" id="RHEA-COMP:14738"/>
        <dbReference type="Rhea" id="RHEA-COMP:14740"/>
        <dbReference type="ChEBI" id="CHEBI:15378"/>
        <dbReference type="ChEBI" id="CHEBI:29985"/>
        <dbReference type="ChEBI" id="CHEBI:30616"/>
        <dbReference type="ChEBI" id="CHEBI:43474"/>
        <dbReference type="ChEBI" id="CHEBI:141005"/>
        <dbReference type="ChEBI" id="CHEBI:456216"/>
        <dbReference type="EC" id="6.3.2.17"/>
    </reaction>
</comment>
<evidence type="ECO:0000256" key="12">
    <source>
        <dbReference type="ARBA" id="ARBA00022840"/>
    </source>
</evidence>
<evidence type="ECO:0000256" key="11">
    <source>
        <dbReference type="ARBA" id="ARBA00022741"/>
    </source>
</evidence>
<dbReference type="AlphaFoldDB" id="A0A2N9JDI3"/>
<keyword evidence="14" id="KW-0289">Folate biosynthesis</keyword>
<dbReference type="Gene3D" id="3.40.1190.10">
    <property type="entry name" value="Mur-like, catalytic domain"/>
    <property type="match status" value="1"/>
</dbReference>
<dbReference type="KEGG" id="mgg:MPLG2_0584"/>
<evidence type="ECO:0000313" key="20">
    <source>
        <dbReference type="EMBL" id="SPD85620.1"/>
    </source>
</evidence>
<evidence type="ECO:0000256" key="10">
    <source>
        <dbReference type="ARBA" id="ARBA00022723"/>
    </source>
</evidence>
<dbReference type="PIRSF" id="PIRSF001563">
    <property type="entry name" value="Folylpolyglu_synth"/>
    <property type="match status" value="1"/>
</dbReference>
<dbReference type="RefSeq" id="WP_105184810.1">
    <property type="nucleotide sequence ID" value="NZ_BAAAGO010000042.1"/>
</dbReference>
<dbReference type="PANTHER" id="PTHR11136">
    <property type="entry name" value="FOLYLPOLYGLUTAMATE SYNTHASE-RELATED"/>
    <property type="match status" value="1"/>
</dbReference>
<organism evidence="20 21">
    <name type="scientific">Micropruina glycogenica</name>
    <dbReference type="NCBI Taxonomy" id="75385"/>
    <lineage>
        <taxon>Bacteria</taxon>
        <taxon>Bacillati</taxon>
        <taxon>Actinomycetota</taxon>
        <taxon>Actinomycetes</taxon>
        <taxon>Propionibacteriales</taxon>
        <taxon>Nocardioidaceae</taxon>
        <taxon>Micropruina</taxon>
    </lineage>
</organism>
<dbReference type="EMBL" id="LT985188">
    <property type="protein sequence ID" value="SPD85620.1"/>
    <property type="molecule type" value="Genomic_DNA"/>
</dbReference>
<evidence type="ECO:0000256" key="2">
    <source>
        <dbReference type="ARBA" id="ARBA00004799"/>
    </source>
</evidence>
<dbReference type="PANTHER" id="PTHR11136:SF0">
    <property type="entry name" value="DIHYDROFOLATE SYNTHETASE-RELATED"/>
    <property type="match status" value="1"/>
</dbReference>
<dbReference type="GO" id="GO:0004326">
    <property type="term" value="F:tetrahydrofolylpolyglutamate synthase activity"/>
    <property type="evidence" value="ECO:0007669"/>
    <property type="project" value="UniProtKB-EC"/>
</dbReference>
<comment type="similarity">
    <text evidence="4 18">Belongs to the folylpolyglutamate synthase family.</text>
</comment>
<accession>A0A2N9JDI3</accession>
<keyword evidence="9 18" id="KW-0436">Ligase</keyword>
<name>A0A2N9JDI3_9ACTN</name>
<dbReference type="InterPro" id="IPR018109">
    <property type="entry name" value="Folylpolyglutamate_synth_CS"/>
</dbReference>
<keyword evidence="12 18" id="KW-0067">ATP-binding</keyword>
<gene>
    <name evidence="20" type="primary">folC</name>
    <name evidence="20" type="ORF">MPLG2_0584</name>
</gene>
<keyword evidence="13" id="KW-0460">Magnesium</keyword>
<dbReference type="InterPro" id="IPR004101">
    <property type="entry name" value="Mur_ligase_C"/>
</dbReference>
<proteinExistence type="inferred from homology"/>
<evidence type="ECO:0000256" key="17">
    <source>
        <dbReference type="ARBA" id="ARBA00049161"/>
    </source>
</evidence>
<dbReference type="NCBIfam" id="TIGR01499">
    <property type="entry name" value="folC"/>
    <property type="match status" value="1"/>
</dbReference>
<evidence type="ECO:0000256" key="6">
    <source>
        <dbReference type="ARBA" id="ARBA00013023"/>
    </source>
</evidence>
<dbReference type="Gene3D" id="3.90.190.20">
    <property type="entry name" value="Mur ligase, C-terminal domain"/>
    <property type="match status" value="1"/>
</dbReference>
<dbReference type="OrthoDB" id="9809356at2"/>
<dbReference type="Proteomes" id="UP000238164">
    <property type="component" value="Chromosome 1"/>
</dbReference>
<evidence type="ECO:0000256" key="14">
    <source>
        <dbReference type="ARBA" id="ARBA00022909"/>
    </source>
</evidence>
<keyword evidence="10" id="KW-0479">Metal-binding</keyword>
<evidence type="ECO:0000256" key="3">
    <source>
        <dbReference type="ARBA" id="ARBA00005150"/>
    </source>
</evidence>
<evidence type="ECO:0000256" key="9">
    <source>
        <dbReference type="ARBA" id="ARBA00022598"/>
    </source>
</evidence>
<dbReference type="Pfam" id="PF02875">
    <property type="entry name" value="Mur_ligase_C"/>
    <property type="match status" value="1"/>
</dbReference>
<protein>
    <recommendedName>
        <fullName evidence="8">Dihydrofolate synthase/folylpolyglutamate synthase</fullName>
        <ecNumber evidence="6">6.3.2.12</ecNumber>
        <ecNumber evidence="7">6.3.2.17</ecNumber>
    </recommendedName>
    <alternativeName>
        <fullName evidence="15">Tetrahydrofolylpolyglutamate synthase</fullName>
    </alternativeName>
</protein>
<comment type="cofactor">
    <cofactor evidence="1">
        <name>Mg(2+)</name>
        <dbReference type="ChEBI" id="CHEBI:18420"/>
    </cofactor>
</comment>
<dbReference type="InterPro" id="IPR001645">
    <property type="entry name" value="Folylpolyglutamate_synth"/>
</dbReference>
<evidence type="ECO:0000256" key="1">
    <source>
        <dbReference type="ARBA" id="ARBA00001946"/>
    </source>
</evidence>
<sequence>MAETHQQIVQRLIARWPEHRIAPGTERVEALCELLGSPQRSYPVIQIAGTNGKGSTAIMIDALLRSLGLRTGRFTSPHLNEVTERICIDGEPISDEDFDALVADTQPLIDMVDSQAIGGVPMTFFEVITALAYEAFAQAPVDVAVVEVGLGGVTDATNVMDAAVAVICPIDLDHTHLLGTTITEIAREKAGIIKPGSQVVLAAQQPEAAKVLIERCADVGAKVYREGVEFSLLDRTPGVGGQLLRLQGAGGPVDDVLLPLFGAHMARNAALAVAAVEAFLGGKALAADVITEGLAVVEAPARLEVVRRSPPVLLDTAHNPHGARATMEALTESFTFVPLVGVVAMMADKDVDGLLSIFADELTTIVCTTVAGNSRALPADELAERAASIMGEDRVRVAPTMADAIEVAVALADDAGPGAGVLIAGSVIAAGQARALLVREEQS</sequence>
<evidence type="ECO:0000256" key="7">
    <source>
        <dbReference type="ARBA" id="ARBA00013025"/>
    </source>
</evidence>
<dbReference type="InterPro" id="IPR036615">
    <property type="entry name" value="Mur_ligase_C_dom_sf"/>
</dbReference>
<dbReference type="GO" id="GO:0008841">
    <property type="term" value="F:dihydrofolate synthase activity"/>
    <property type="evidence" value="ECO:0007669"/>
    <property type="project" value="UniProtKB-EC"/>
</dbReference>
<evidence type="ECO:0000256" key="16">
    <source>
        <dbReference type="ARBA" id="ARBA00047493"/>
    </source>
</evidence>
<evidence type="ECO:0000256" key="8">
    <source>
        <dbReference type="ARBA" id="ARBA00019357"/>
    </source>
</evidence>
<comment type="subunit">
    <text evidence="5">Monomer.</text>
</comment>
<dbReference type="GO" id="GO:0005524">
    <property type="term" value="F:ATP binding"/>
    <property type="evidence" value="ECO:0007669"/>
    <property type="project" value="UniProtKB-KW"/>
</dbReference>
<evidence type="ECO:0000256" key="15">
    <source>
        <dbReference type="ARBA" id="ARBA00030592"/>
    </source>
</evidence>
<dbReference type="GO" id="GO:0046872">
    <property type="term" value="F:metal ion binding"/>
    <property type="evidence" value="ECO:0007669"/>
    <property type="project" value="UniProtKB-KW"/>
</dbReference>
<comment type="catalytic activity">
    <reaction evidence="17">
        <text>7,8-dihydropteroate + L-glutamate + ATP = 7,8-dihydrofolate + ADP + phosphate + H(+)</text>
        <dbReference type="Rhea" id="RHEA:23584"/>
        <dbReference type="ChEBI" id="CHEBI:15378"/>
        <dbReference type="ChEBI" id="CHEBI:17839"/>
        <dbReference type="ChEBI" id="CHEBI:29985"/>
        <dbReference type="ChEBI" id="CHEBI:30616"/>
        <dbReference type="ChEBI" id="CHEBI:43474"/>
        <dbReference type="ChEBI" id="CHEBI:57451"/>
        <dbReference type="ChEBI" id="CHEBI:456216"/>
        <dbReference type="EC" id="6.3.2.12"/>
    </reaction>
</comment>
<keyword evidence="21" id="KW-1185">Reference proteome</keyword>
<dbReference type="GO" id="GO:0046656">
    <property type="term" value="P:folic acid biosynthetic process"/>
    <property type="evidence" value="ECO:0007669"/>
    <property type="project" value="UniProtKB-KW"/>
</dbReference>
<comment type="pathway">
    <text evidence="2">Cofactor biosynthesis; tetrahydrofolate biosynthesis; 7,8-dihydrofolate from 2-amino-4-hydroxy-6-hydroxymethyl-7,8-dihydropteridine diphosphate and 4-aminobenzoate: step 2/2.</text>
</comment>
<keyword evidence="11 18" id="KW-0547">Nucleotide-binding</keyword>
<dbReference type="EC" id="6.3.2.12" evidence="6"/>
<evidence type="ECO:0000256" key="13">
    <source>
        <dbReference type="ARBA" id="ARBA00022842"/>
    </source>
</evidence>
<reference evidence="20 21" key="1">
    <citation type="submission" date="2018-02" db="EMBL/GenBank/DDBJ databases">
        <authorList>
            <person name="Cohen D.B."/>
            <person name="Kent A.D."/>
        </authorList>
    </citation>
    <scope>NUCLEOTIDE SEQUENCE [LARGE SCALE GENOMIC DNA]</scope>
    <source>
        <strain evidence="20">1</strain>
    </source>
</reference>
<dbReference type="EC" id="6.3.2.17" evidence="7"/>
<dbReference type="PROSITE" id="PS01012">
    <property type="entry name" value="FOLYLPOLYGLU_SYNT_2"/>
    <property type="match status" value="1"/>
</dbReference>
<evidence type="ECO:0000256" key="4">
    <source>
        <dbReference type="ARBA" id="ARBA00008276"/>
    </source>
</evidence>
<dbReference type="GO" id="GO:0005737">
    <property type="term" value="C:cytoplasm"/>
    <property type="evidence" value="ECO:0007669"/>
    <property type="project" value="TreeGrafter"/>
</dbReference>
<dbReference type="SUPFAM" id="SSF53244">
    <property type="entry name" value="MurD-like peptide ligases, peptide-binding domain"/>
    <property type="match status" value="1"/>
</dbReference>
<evidence type="ECO:0000313" key="21">
    <source>
        <dbReference type="Proteomes" id="UP000238164"/>
    </source>
</evidence>
<comment type="pathway">
    <text evidence="3">Cofactor biosynthesis; tetrahydrofolylpolyglutamate biosynthesis.</text>
</comment>
<evidence type="ECO:0000256" key="5">
    <source>
        <dbReference type="ARBA" id="ARBA00011245"/>
    </source>
</evidence>